<protein>
    <submittedName>
        <fullName evidence="2">Uncharacterized protein</fullName>
    </submittedName>
</protein>
<evidence type="ECO:0000256" key="1">
    <source>
        <dbReference type="SAM" id="MobiDB-lite"/>
    </source>
</evidence>
<reference evidence="2" key="1">
    <citation type="submission" date="2020-06" db="EMBL/GenBank/DDBJ databases">
        <authorList>
            <consortium name="Plant Systems Biology data submission"/>
        </authorList>
    </citation>
    <scope>NUCLEOTIDE SEQUENCE</scope>
    <source>
        <strain evidence="2">D6</strain>
    </source>
</reference>
<proteinExistence type="predicted"/>
<feature type="region of interest" description="Disordered" evidence="1">
    <location>
        <begin position="33"/>
        <end position="55"/>
    </location>
</feature>
<dbReference type="Proteomes" id="UP001153069">
    <property type="component" value="Unassembled WGS sequence"/>
</dbReference>
<comment type="caution">
    <text evidence="2">The sequence shown here is derived from an EMBL/GenBank/DDBJ whole genome shotgun (WGS) entry which is preliminary data.</text>
</comment>
<keyword evidence="3" id="KW-1185">Reference proteome</keyword>
<feature type="compositionally biased region" description="Polar residues" evidence="1">
    <location>
        <begin position="121"/>
        <end position="132"/>
    </location>
</feature>
<dbReference type="EMBL" id="CAICTM010001674">
    <property type="protein sequence ID" value="CAB9525434.1"/>
    <property type="molecule type" value="Genomic_DNA"/>
</dbReference>
<feature type="region of interest" description="Disordered" evidence="1">
    <location>
        <begin position="102"/>
        <end position="132"/>
    </location>
</feature>
<feature type="compositionally biased region" description="Basic residues" evidence="1">
    <location>
        <begin position="36"/>
        <end position="55"/>
    </location>
</feature>
<feature type="compositionally biased region" description="Polar residues" evidence="1">
    <location>
        <begin position="102"/>
        <end position="111"/>
    </location>
</feature>
<evidence type="ECO:0000313" key="3">
    <source>
        <dbReference type="Proteomes" id="UP001153069"/>
    </source>
</evidence>
<dbReference type="AlphaFoldDB" id="A0A9N8EUQ2"/>
<sequence length="132" mass="15200">MYARVNGQSGVIITSRGIDVIHQGCRAKTGRDLMPHRVKPHSTTMTKRHRRRKSSSRIGCRALKQREAEEEANRIMTEQMMNANNTTNRLVLFVLTAIHDTNTQTQQSQHKAQPVKRRKQQLTNMNSTKHNN</sequence>
<name>A0A9N8EUQ2_9STRA</name>
<gene>
    <name evidence="2" type="ORF">SEMRO_1676_G290430.1</name>
</gene>
<accession>A0A9N8EUQ2</accession>
<organism evidence="2 3">
    <name type="scientific">Seminavis robusta</name>
    <dbReference type="NCBI Taxonomy" id="568900"/>
    <lineage>
        <taxon>Eukaryota</taxon>
        <taxon>Sar</taxon>
        <taxon>Stramenopiles</taxon>
        <taxon>Ochrophyta</taxon>
        <taxon>Bacillariophyta</taxon>
        <taxon>Bacillariophyceae</taxon>
        <taxon>Bacillariophycidae</taxon>
        <taxon>Naviculales</taxon>
        <taxon>Naviculaceae</taxon>
        <taxon>Seminavis</taxon>
    </lineage>
</organism>
<evidence type="ECO:0000313" key="2">
    <source>
        <dbReference type="EMBL" id="CAB9525434.1"/>
    </source>
</evidence>